<evidence type="ECO:0000313" key="1">
    <source>
        <dbReference type="EMBL" id="TQE95212.1"/>
    </source>
</evidence>
<evidence type="ECO:0000313" key="2">
    <source>
        <dbReference type="Proteomes" id="UP000315400"/>
    </source>
</evidence>
<proteinExistence type="predicted"/>
<protein>
    <submittedName>
        <fullName evidence="1">Uncharacterized protein</fullName>
    </submittedName>
</protein>
<sequence length="72" mass="7939">MPSIVPYPTDSIPPMVFFGEAYWTEEKPVYPLLQQLATSHTYAELLTISDDAASVVAFMASHEPLATDGLEH</sequence>
<gene>
    <name evidence="1" type="ORF">FKY71_17295</name>
</gene>
<dbReference type="Proteomes" id="UP000315400">
    <property type="component" value="Unassembled WGS sequence"/>
</dbReference>
<reference evidence="1 2" key="1">
    <citation type="submission" date="2019-06" db="EMBL/GenBank/DDBJ databases">
        <title>Metagenome assembled Genome of Spiribacter salinus SL48-SHIP from the microbial mat of Salt Lake 48 (Novosibirsk region, Russia).</title>
        <authorList>
            <person name="Shipova A."/>
            <person name="Rozanov A.S."/>
            <person name="Bryanskaya A.V."/>
            <person name="Peltek S.E."/>
        </authorList>
    </citation>
    <scope>NUCLEOTIDE SEQUENCE [LARGE SCALE GENOMIC DNA]</scope>
    <source>
        <strain evidence="1">SL48-SHIP-2</strain>
    </source>
</reference>
<dbReference type="EMBL" id="VIFK01000391">
    <property type="protein sequence ID" value="TQE95212.1"/>
    <property type="molecule type" value="Genomic_DNA"/>
</dbReference>
<name>A0A540VES8_9GAMM</name>
<dbReference type="AlphaFoldDB" id="A0A540VES8"/>
<comment type="caution">
    <text evidence="1">The sequence shown here is derived from an EMBL/GenBank/DDBJ whole genome shotgun (WGS) entry which is preliminary data.</text>
</comment>
<organism evidence="1 2">
    <name type="scientific">Spiribacter salinus</name>
    <dbReference type="NCBI Taxonomy" id="1335746"/>
    <lineage>
        <taxon>Bacteria</taxon>
        <taxon>Pseudomonadati</taxon>
        <taxon>Pseudomonadota</taxon>
        <taxon>Gammaproteobacteria</taxon>
        <taxon>Chromatiales</taxon>
        <taxon>Ectothiorhodospiraceae</taxon>
        <taxon>Spiribacter</taxon>
    </lineage>
</organism>
<accession>A0A540VES8</accession>